<protein>
    <submittedName>
        <fullName evidence="2">Uncharacterized protein</fullName>
    </submittedName>
</protein>
<dbReference type="Proteomes" id="UP001212152">
    <property type="component" value="Unassembled WGS sequence"/>
</dbReference>
<evidence type="ECO:0000313" key="3">
    <source>
        <dbReference type="Proteomes" id="UP001212152"/>
    </source>
</evidence>
<dbReference type="AlphaFoldDB" id="A0AAD5THQ0"/>
<dbReference type="InterPro" id="IPR011990">
    <property type="entry name" value="TPR-like_helical_dom_sf"/>
</dbReference>
<accession>A0AAD5THQ0</accession>
<feature type="compositionally biased region" description="Acidic residues" evidence="1">
    <location>
        <begin position="370"/>
        <end position="381"/>
    </location>
</feature>
<evidence type="ECO:0000313" key="2">
    <source>
        <dbReference type="EMBL" id="KAJ3176751.1"/>
    </source>
</evidence>
<gene>
    <name evidence="2" type="ORF">HDU87_004890</name>
</gene>
<feature type="region of interest" description="Disordered" evidence="1">
    <location>
        <begin position="359"/>
        <end position="381"/>
    </location>
</feature>
<dbReference type="Gene3D" id="1.25.40.10">
    <property type="entry name" value="Tetratricopeptide repeat domain"/>
    <property type="match status" value="1"/>
</dbReference>
<keyword evidence="3" id="KW-1185">Reference proteome</keyword>
<dbReference type="SUPFAM" id="SSF48452">
    <property type="entry name" value="TPR-like"/>
    <property type="match status" value="2"/>
</dbReference>
<evidence type="ECO:0000256" key="1">
    <source>
        <dbReference type="SAM" id="MobiDB-lite"/>
    </source>
</evidence>
<reference evidence="2" key="1">
    <citation type="submission" date="2020-05" db="EMBL/GenBank/DDBJ databases">
        <title>Phylogenomic resolution of chytrid fungi.</title>
        <authorList>
            <person name="Stajich J.E."/>
            <person name="Amses K."/>
            <person name="Simmons R."/>
            <person name="Seto K."/>
            <person name="Myers J."/>
            <person name="Bonds A."/>
            <person name="Quandt C.A."/>
            <person name="Barry K."/>
            <person name="Liu P."/>
            <person name="Grigoriev I."/>
            <person name="Longcore J.E."/>
            <person name="James T.Y."/>
        </authorList>
    </citation>
    <scope>NUCLEOTIDE SEQUENCE</scope>
    <source>
        <strain evidence="2">JEL0379</strain>
    </source>
</reference>
<organism evidence="2 3">
    <name type="scientific">Geranomyces variabilis</name>
    <dbReference type="NCBI Taxonomy" id="109894"/>
    <lineage>
        <taxon>Eukaryota</taxon>
        <taxon>Fungi</taxon>
        <taxon>Fungi incertae sedis</taxon>
        <taxon>Chytridiomycota</taxon>
        <taxon>Chytridiomycota incertae sedis</taxon>
        <taxon>Chytridiomycetes</taxon>
        <taxon>Spizellomycetales</taxon>
        <taxon>Powellomycetaceae</taxon>
        <taxon>Geranomyces</taxon>
    </lineage>
</organism>
<comment type="caution">
    <text evidence="2">The sequence shown here is derived from an EMBL/GenBank/DDBJ whole genome shotgun (WGS) entry which is preliminary data.</text>
</comment>
<name>A0AAD5THQ0_9FUNG</name>
<dbReference type="EMBL" id="JADGJQ010000038">
    <property type="protein sequence ID" value="KAJ3176751.1"/>
    <property type="molecule type" value="Genomic_DNA"/>
</dbReference>
<dbReference type="CDD" id="cd24142">
    <property type="entry name" value="ACL4-like"/>
    <property type="match status" value="1"/>
</dbReference>
<proteinExistence type="predicted"/>
<sequence>MSSDQPPTHDLAALLAQAQKALDDCHPDLASKFLLRALDAAPNDFTVLTTLGIAEMEKMNAAEDDDSPDMSAAALTAARGYFLRAVDLASKEGFEPFVYLGQLSAGEEAVSFYERGVAVLEGMLEDCAGSEKEPLLRRKLSDALCSMAEIYMTDCCDAPDAESRCEDYVSRAVSADPSNPDAHQTLASMRLSQCRNPDAANAIATSMDLWFTAPDPKLAMPPYPARINLIKVLLELSLHDRALDVLKTIEEENDEDPEGWYLYGWCLYRIGGGGEEEGGEGMAVEDEEPLSIADKSDAWAEATECFEHFMQVRDTLFKVIVRVPLIDPFIKLQERFGAEEGMIEHTTQLLAEITPFLEQHPPSNPMEVQDPADYDDDAMDV</sequence>